<protein>
    <submittedName>
        <fullName evidence="1">Uncharacterized protein</fullName>
    </submittedName>
</protein>
<dbReference type="Proteomes" id="UP000432350">
    <property type="component" value="Unassembled WGS sequence"/>
</dbReference>
<dbReference type="EMBL" id="CABWMV010000012">
    <property type="protein sequence ID" value="VXC76822.1"/>
    <property type="molecule type" value="Genomic_DNA"/>
</dbReference>
<dbReference type="InterPro" id="IPR041025">
    <property type="entry name" value="HNH_repeat"/>
</dbReference>
<accession>A0A654B9U6</accession>
<name>A0A654B9U6_SPHMU</name>
<evidence type="ECO:0000313" key="2">
    <source>
        <dbReference type="Proteomes" id="UP000432350"/>
    </source>
</evidence>
<gene>
    <name evidence="1" type="ORF">SPHINGO8BC_20029</name>
</gene>
<reference evidence="1 2" key="1">
    <citation type="submission" date="2019-10" db="EMBL/GenBank/DDBJ databases">
        <authorList>
            <person name="Karimi E."/>
        </authorList>
    </citation>
    <scope>NUCLEOTIDE SEQUENCE [LARGE SCALE GENOMIC DNA]</scope>
    <source>
        <strain evidence="1">Sphingobacterium sp. 8BC</strain>
    </source>
</reference>
<dbReference type="Pfam" id="PF18780">
    <property type="entry name" value="HNH_repeat"/>
    <property type="match status" value="2"/>
</dbReference>
<organism evidence="1 2">
    <name type="scientific">Sphingobacterium multivorum</name>
    <dbReference type="NCBI Taxonomy" id="28454"/>
    <lineage>
        <taxon>Bacteria</taxon>
        <taxon>Pseudomonadati</taxon>
        <taxon>Bacteroidota</taxon>
        <taxon>Sphingobacteriia</taxon>
        <taxon>Sphingobacteriales</taxon>
        <taxon>Sphingobacteriaceae</taxon>
        <taxon>Sphingobacterium</taxon>
    </lineage>
</organism>
<dbReference type="RefSeq" id="WP_159332691.1">
    <property type="nucleotide sequence ID" value="NZ_DAMAQH010000007.1"/>
</dbReference>
<evidence type="ECO:0000313" key="1">
    <source>
        <dbReference type="EMBL" id="VXC76822.1"/>
    </source>
</evidence>
<proteinExistence type="predicted"/>
<dbReference type="AlphaFoldDB" id="A0A654B9U6"/>
<sequence length="389" mass="45383">MTPIEEKTIQDAFSKVQEFYRQHGRSPVRREMENINTIARRHFGTWNNFILEAGLKPNVNKTPEQIKPELLALLNDFYNEQGRIPMNKEFSSKATSINKYFGSWNKFIAAGGFDPNDRRVPSIGKLKNSLVRFYIKHHRSPTISDCLRKNGLYNDQSYFTHFKVNKWADVLEYAGLNAYFRITTMTESEAKENVIRLIKKHKIKYYKDYQRLKPDNYPSVWYIKEKFGWNNLCYIAGTKIPVTKFSIKDHYLSLAKELKRTPTTKELEAKMGVTSGAMVWKTGLPLNKFLQSVGLKPARQSPCKCKLSKKELADLYKRKSIEHGYTNGMPRSKLTELTGYTRDIYESRFFNMNGLRLVCGFELIPARSKAYSEEELRNILKKPRYAKKS</sequence>